<name>A0A1M4YBD6_STRHI</name>
<keyword evidence="2 4" id="KW-0808">Transferase</keyword>
<protein>
    <submittedName>
        <fullName evidence="4">Glycosyltransferase, MGT family</fullName>
    </submittedName>
</protein>
<dbReference type="InterPro" id="IPR010610">
    <property type="entry name" value="EryCIII-like_C"/>
</dbReference>
<dbReference type="GO" id="GO:0016758">
    <property type="term" value="F:hexosyltransferase activity"/>
    <property type="evidence" value="ECO:0007669"/>
    <property type="project" value="InterPro"/>
</dbReference>
<dbReference type="Pfam" id="PF06722">
    <property type="entry name" value="EryCIII-like_C"/>
    <property type="match status" value="1"/>
</dbReference>
<dbReference type="PANTHER" id="PTHR48050">
    <property type="entry name" value="STEROL 3-BETA-GLUCOSYLTRANSFERASE"/>
    <property type="match status" value="1"/>
</dbReference>
<dbReference type="InterPro" id="IPR035595">
    <property type="entry name" value="UDP_glycos_trans_CS"/>
</dbReference>
<dbReference type="InterPro" id="IPR002213">
    <property type="entry name" value="UDP_glucos_trans"/>
</dbReference>
<dbReference type="FunFam" id="3.40.50.2000:FF:000072">
    <property type="entry name" value="Glycosyl transferase"/>
    <property type="match status" value="1"/>
</dbReference>
<dbReference type="AlphaFoldDB" id="A0A1M4YBD6"/>
<dbReference type="GO" id="GO:0008194">
    <property type="term" value="F:UDP-glycosyltransferase activity"/>
    <property type="evidence" value="ECO:0007669"/>
    <property type="project" value="InterPro"/>
</dbReference>
<evidence type="ECO:0000313" key="4">
    <source>
        <dbReference type="EMBL" id="SHF03050.1"/>
    </source>
</evidence>
<evidence type="ECO:0000256" key="2">
    <source>
        <dbReference type="ARBA" id="ARBA00022679"/>
    </source>
</evidence>
<dbReference type="InterPro" id="IPR006326">
    <property type="entry name" value="UDPGT_MGT-like"/>
</dbReference>
<dbReference type="Gene3D" id="3.40.50.2000">
    <property type="entry name" value="Glycogen Phosphorylase B"/>
    <property type="match status" value="2"/>
</dbReference>
<proteinExistence type="inferred from homology"/>
<comment type="similarity">
    <text evidence="1">Belongs to the UDP-glycosyltransferase family.</text>
</comment>
<dbReference type="PROSITE" id="PS00375">
    <property type="entry name" value="UDPGT"/>
    <property type="match status" value="1"/>
</dbReference>
<dbReference type="OrthoDB" id="6620093at2"/>
<dbReference type="PANTHER" id="PTHR48050:SF13">
    <property type="entry name" value="STEROL 3-BETA-GLUCOSYLTRANSFERASE UGT80A2"/>
    <property type="match status" value="1"/>
</dbReference>
<dbReference type="NCBIfam" id="TIGR01426">
    <property type="entry name" value="MGT"/>
    <property type="match status" value="1"/>
</dbReference>
<keyword evidence="5" id="KW-1185">Reference proteome</keyword>
<sequence length="411" mass="44444">MKHFAFVSPPAYGHVNPTLPLVEELVERGHRVSYATGEALIRTVTDAGAAPVPLPSEPPSNALNDMRFTADGLAAILRDVVADTRAELPILLDVFGADRPDAVCHDLMSLSGPILADKLGVPNIALVPMFAGNETFSLSRVLMPETFDANHPDLVEASQRMAALATEFELGIDPRPLEGSVPDLNLVAIPREFQIAGDSFDERFVFVGPSLGSREQVRGWEPPADGRPVLFVSLGTAFNDRPDFFRLCLEAFGGTEWHVAMAVGEHVTRDDLGDVPANVDVRPFFPQPAVLRHASVFLTHAGMNSTMEALYFGVPLVAAPQVPEQRVNAQRAEELGLGRCLTADDMTATGLRSVVTEIHRDDRVRANLARMREIVRNCGGARLGADRIEAHLDARTAGSEKISRHSGVSGD</sequence>
<reference evidence="4 5" key="1">
    <citation type="submission" date="2016-11" db="EMBL/GenBank/DDBJ databases">
        <authorList>
            <person name="Jaros S."/>
            <person name="Januszkiewicz K."/>
            <person name="Wedrychowicz H."/>
        </authorList>
    </citation>
    <scope>NUCLEOTIDE SEQUENCE [LARGE SCALE GENOMIC DNA]</scope>
    <source>
        <strain evidence="4 5">DSM 44523</strain>
    </source>
</reference>
<dbReference type="GO" id="GO:0017000">
    <property type="term" value="P:antibiotic biosynthetic process"/>
    <property type="evidence" value="ECO:0007669"/>
    <property type="project" value="UniProtKB-ARBA"/>
</dbReference>
<dbReference type="CDD" id="cd03784">
    <property type="entry name" value="GT1_Gtf-like"/>
    <property type="match status" value="1"/>
</dbReference>
<gene>
    <name evidence="4" type="ORF">SAMN05444320_102303</name>
</gene>
<accession>A0A1M4YBD6</accession>
<evidence type="ECO:0000259" key="3">
    <source>
        <dbReference type="Pfam" id="PF06722"/>
    </source>
</evidence>
<dbReference type="SUPFAM" id="SSF53756">
    <property type="entry name" value="UDP-Glycosyltransferase/glycogen phosphorylase"/>
    <property type="match status" value="1"/>
</dbReference>
<organism evidence="4 5">
    <name type="scientific">Streptoalloteichus hindustanus</name>
    <dbReference type="NCBI Taxonomy" id="2017"/>
    <lineage>
        <taxon>Bacteria</taxon>
        <taxon>Bacillati</taxon>
        <taxon>Actinomycetota</taxon>
        <taxon>Actinomycetes</taxon>
        <taxon>Pseudonocardiales</taxon>
        <taxon>Pseudonocardiaceae</taxon>
        <taxon>Streptoalloteichus</taxon>
    </lineage>
</organism>
<evidence type="ECO:0000256" key="1">
    <source>
        <dbReference type="ARBA" id="ARBA00009995"/>
    </source>
</evidence>
<feature type="domain" description="Erythromycin biosynthesis protein CIII-like C-terminal" evidence="3">
    <location>
        <begin position="267"/>
        <end position="373"/>
    </location>
</feature>
<dbReference type="Proteomes" id="UP000184501">
    <property type="component" value="Unassembled WGS sequence"/>
</dbReference>
<dbReference type="STRING" id="2017.SAMN05444320_102303"/>
<dbReference type="RefSeq" id="WP_073480570.1">
    <property type="nucleotide sequence ID" value="NZ_FQVN01000002.1"/>
</dbReference>
<evidence type="ECO:0000313" key="5">
    <source>
        <dbReference type="Proteomes" id="UP000184501"/>
    </source>
</evidence>
<dbReference type="InterPro" id="IPR050426">
    <property type="entry name" value="Glycosyltransferase_28"/>
</dbReference>
<dbReference type="EMBL" id="FQVN01000002">
    <property type="protein sequence ID" value="SHF03050.1"/>
    <property type="molecule type" value="Genomic_DNA"/>
</dbReference>